<dbReference type="SUPFAM" id="SSF143120">
    <property type="entry name" value="YefM-like"/>
    <property type="match status" value="1"/>
</dbReference>
<name>A0AAU6Q4M2_9DEIO</name>
<evidence type="ECO:0000256" key="1">
    <source>
        <dbReference type="ARBA" id="ARBA00009981"/>
    </source>
</evidence>
<comment type="function">
    <text evidence="2">Antitoxin component of a type II toxin-antitoxin (TA) system.</text>
</comment>
<dbReference type="Gene3D" id="3.40.1620.10">
    <property type="entry name" value="YefM-like domain"/>
    <property type="match status" value="1"/>
</dbReference>
<dbReference type="InterPro" id="IPR006442">
    <property type="entry name" value="Antitoxin_Phd/YefM"/>
</dbReference>
<proteinExistence type="inferred from homology"/>
<reference evidence="3" key="1">
    <citation type="submission" date="2024-03" db="EMBL/GenBank/DDBJ databases">
        <title>Deinococcus weizhi sp. nov., isolated from human skin.</title>
        <authorList>
            <person name="Wei Z."/>
            <person name="Tian F."/>
            <person name="Yang C."/>
            <person name="Xin L.T."/>
            <person name="Wen Z.J."/>
            <person name="Lan K.C."/>
            <person name="Yu L."/>
            <person name="Zhe W."/>
            <person name="Dan F.D."/>
            <person name="Jun W."/>
            <person name="Rui Z."/>
            <person name="Yong X.J."/>
            <person name="Ting Y."/>
            <person name="Wei X."/>
            <person name="Xu Z.G."/>
            <person name="Xin Z."/>
            <person name="Dong F.G."/>
            <person name="Ni X.M."/>
            <person name="Zheng M.G."/>
            <person name="Chun Y."/>
            <person name="Qian W.X."/>
        </authorList>
    </citation>
    <scope>NUCLEOTIDE SEQUENCE</scope>
    <source>
        <strain evidence="3">VB142</strain>
    </source>
</reference>
<evidence type="ECO:0000313" key="3">
    <source>
        <dbReference type="EMBL" id="WYF45365.1"/>
    </source>
</evidence>
<sequence length="83" mass="9320">MQTVNLYEAKNSFSKLVDAAESGEVIVVARNGKPAAKLVPLDYGERQGWSQRVQQHLQGAEYDPEAFSIDRSDLLPLVERELF</sequence>
<dbReference type="InterPro" id="IPR036165">
    <property type="entry name" value="YefM-like_sf"/>
</dbReference>
<dbReference type="Pfam" id="PF02604">
    <property type="entry name" value="PhdYeFM_antitox"/>
    <property type="match status" value="1"/>
</dbReference>
<accession>A0AAU6Q4M2</accession>
<dbReference type="EMBL" id="CP149782">
    <property type="protein sequence ID" value="WYF45365.1"/>
    <property type="molecule type" value="Genomic_DNA"/>
</dbReference>
<gene>
    <name evidence="3" type="ORF">WDJ50_04355</name>
</gene>
<organism evidence="3">
    <name type="scientific">Deinococcus sp. VB142</name>
    <dbReference type="NCBI Taxonomy" id="3112952"/>
    <lineage>
        <taxon>Bacteria</taxon>
        <taxon>Thermotogati</taxon>
        <taxon>Deinococcota</taxon>
        <taxon>Deinococci</taxon>
        <taxon>Deinococcales</taxon>
        <taxon>Deinococcaceae</taxon>
        <taxon>Deinococcus</taxon>
    </lineage>
</organism>
<dbReference type="AlphaFoldDB" id="A0AAU6Q4M2"/>
<protein>
    <recommendedName>
        <fullName evidence="2">Antitoxin</fullName>
    </recommendedName>
</protein>
<comment type="similarity">
    <text evidence="1 2">Belongs to the phD/YefM antitoxin family.</text>
</comment>
<dbReference type="RefSeq" id="WP_339096590.1">
    <property type="nucleotide sequence ID" value="NZ_CP149782.1"/>
</dbReference>
<evidence type="ECO:0000256" key="2">
    <source>
        <dbReference type="RuleBase" id="RU362080"/>
    </source>
</evidence>
<dbReference type="NCBIfam" id="TIGR01552">
    <property type="entry name" value="phd_fam"/>
    <property type="match status" value="1"/>
</dbReference>